<reference evidence="2 3" key="1">
    <citation type="journal article" date="2012" name="Stand. Genomic Sci.">
        <title>Genome sequence of the soil bacterium Saccharomonospora azurea type strain (NA-128(T)).</title>
        <authorList>
            <person name="Klenk H.P."/>
            <person name="Held B."/>
            <person name="Lucas S."/>
            <person name="Lapidus A."/>
            <person name="Copeland A."/>
            <person name="Hammon N."/>
            <person name="Pitluck S."/>
            <person name="Goodwin L.A."/>
            <person name="Han C."/>
            <person name="Tapia R."/>
            <person name="Brambilla E.M."/>
            <person name="Potter G."/>
            <person name="Land M."/>
            <person name="Ivanova N."/>
            <person name="Rohde M."/>
            <person name="Goker M."/>
            <person name="Detter J.C."/>
            <person name="Kyrpides N.C."/>
            <person name="Woyke T."/>
        </authorList>
    </citation>
    <scope>NUCLEOTIDE SEQUENCE [LARGE SCALE GENOMIC DNA]</scope>
    <source>
        <strain evidence="2 3">NA-128</strain>
    </source>
</reference>
<feature type="region of interest" description="Disordered" evidence="1">
    <location>
        <begin position="67"/>
        <end position="92"/>
    </location>
</feature>
<dbReference type="OrthoDB" id="3627045at2"/>
<name>H8GAC5_9PSEU</name>
<feature type="region of interest" description="Disordered" evidence="1">
    <location>
        <begin position="122"/>
        <end position="142"/>
    </location>
</feature>
<feature type="compositionally biased region" description="Polar residues" evidence="1">
    <location>
        <begin position="80"/>
        <end position="91"/>
    </location>
</feature>
<evidence type="ECO:0000256" key="1">
    <source>
        <dbReference type="SAM" id="MobiDB-lite"/>
    </source>
</evidence>
<feature type="compositionally biased region" description="Basic and acidic residues" evidence="1">
    <location>
        <begin position="122"/>
        <end position="133"/>
    </location>
</feature>
<dbReference type="AlphaFoldDB" id="H8GAC5"/>
<evidence type="ECO:0000313" key="3">
    <source>
        <dbReference type="Proteomes" id="UP000004705"/>
    </source>
</evidence>
<dbReference type="EMBL" id="CM001466">
    <property type="protein sequence ID" value="EHY89622.1"/>
    <property type="molecule type" value="Genomic_DNA"/>
</dbReference>
<sequence length="142" mass="15142">MVNVAMDGGGASVGGAAAKMIAVRAPAIAGAPAPSSGGYRFSREEIDGVIRQWEDLHRDLLDDYRQAEGMARVQPPGSEPASQDFTSSANPSGKAFAQATLKMIDYVEKYIEALRNARDGITTREDESQEHISRVGSGVMEV</sequence>
<proteinExistence type="predicted"/>
<evidence type="ECO:0000313" key="2">
    <source>
        <dbReference type="EMBL" id="EHY89622.1"/>
    </source>
</evidence>
<dbReference type="RefSeq" id="WP_005442463.1">
    <property type="nucleotide sequence ID" value="NZ_CM001466.1"/>
</dbReference>
<organism evidence="2 3">
    <name type="scientific">Saccharomonospora azurea NA-128</name>
    <dbReference type="NCBI Taxonomy" id="882081"/>
    <lineage>
        <taxon>Bacteria</taxon>
        <taxon>Bacillati</taxon>
        <taxon>Actinomycetota</taxon>
        <taxon>Actinomycetes</taxon>
        <taxon>Pseudonocardiales</taxon>
        <taxon>Pseudonocardiaceae</taxon>
        <taxon>Saccharomonospora</taxon>
    </lineage>
</organism>
<protein>
    <recommendedName>
        <fullName evidence="4">PE domain-containing protein</fullName>
    </recommendedName>
</protein>
<keyword evidence="3" id="KW-1185">Reference proteome</keyword>
<evidence type="ECO:0008006" key="4">
    <source>
        <dbReference type="Google" id="ProtNLM"/>
    </source>
</evidence>
<dbReference type="Proteomes" id="UP000004705">
    <property type="component" value="Chromosome"/>
</dbReference>
<gene>
    <name evidence="2" type="ORF">SacazDRAFT_02730</name>
</gene>
<dbReference type="HOGENOM" id="CLU_151967_0_0_11"/>
<accession>H8GAC5</accession>